<keyword evidence="2 4" id="KW-0863">Zinc-finger</keyword>
<name>A0A673X9T8_SALTR</name>
<evidence type="ECO:0000259" key="7">
    <source>
        <dbReference type="PROSITE" id="PS50119"/>
    </source>
</evidence>
<keyword evidence="3" id="KW-0862">Zinc</keyword>
<feature type="domain" description="B30.2/SPRY" evidence="8">
    <location>
        <begin position="274"/>
        <end position="468"/>
    </location>
</feature>
<dbReference type="InterPro" id="IPR017907">
    <property type="entry name" value="Znf_RING_CS"/>
</dbReference>
<evidence type="ECO:0000256" key="2">
    <source>
        <dbReference type="ARBA" id="ARBA00022771"/>
    </source>
</evidence>
<dbReference type="InterPro" id="IPR003879">
    <property type="entry name" value="Butyrophylin_SPRY"/>
</dbReference>
<dbReference type="InterPro" id="IPR058030">
    <property type="entry name" value="TRIM8/14/16/25/29/45/65_CC"/>
</dbReference>
<dbReference type="GO" id="GO:0008270">
    <property type="term" value="F:zinc ion binding"/>
    <property type="evidence" value="ECO:0007669"/>
    <property type="project" value="UniProtKB-KW"/>
</dbReference>
<organism evidence="9 10">
    <name type="scientific">Salmo trutta</name>
    <name type="common">Brown trout</name>
    <dbReference type="NCBI Taxonomy" id="8032"/>
    <lineage>
        <taxon>Eukaryota</taxon>
        <taxon>Metazoa</taxon>
        <taxon>Chordata</taxon>
        <taxon>Craniata</taxon>
        <taxon>Vertebrata</taxon>
        <taxon>Euteleostomi</taxon>
        <taxon>Actinopterygii</taxon>
        <taxon>Neopterygii</taxon>
        <taxon>Teleostei</taxon>
        <taxon>Protacanthopterygii</taxon>
        <taxon>Salmoniformes</taxon>
        <taxon>Salmonidae</taxon>
        <taxon>Salmoninae</taxon>
        <taxon>Salmo</taxon>
    </lineage>
</organism>
<dbReference type="InterPro" id="IPR050143">
    <property type="entry name" value="TRIM/RBCC"/>
</dbReference>
<dbReference type="Proteomes" id="UP000472277">
    <property type="component" value="Chromosome 28"/>
</dbReference>
<feature type="coiled-coil region" evidence="5">
    <location>
        <begin position="200"/>
        <end position="234"/>
    </location>
</feature>
<dbReference type="Ensembl" id="ENSSTUT00000018687.1">
    <property type="protein sequence ID" value="ENSSTUP00000017747.1"/>
    <property type="gene ID" value="ENSSTUG00000008016.1"/>
</dbReference>
<dbReference type="SUPFAM" id="SSF57850">
    <property type="entry name" value="RING/U-box"/>
    <property type="match status" value="1"/>
</dbReference>
<dbReference type="InterPro" id="IPR013083">
    <property type="entry name" value="Znf_RING/FYVE/PHD"/>
</dbReference>
<proteinExistence type="predicted"/>
<accession>A0A673X9T8</accession>
<keyword evidence="5" id="KW-0175">Coiled coil</keyword>
<evidence type="ECO:0000259" key="8">
    <source>
        <dbReference type="PROSITE" id="PS50188"/>
    </source>
</evidence>
<dbReference type="PROSITE" id="PS50089">
    <property type="entry name" value="ZF_RING_2"/>
    <property type="match status" value="1"/>
</dbReference>
<dbReference type="OMA" id="PTHECPM"/>
<dbReference type="PRINTS" id="PR01407">
    <property type="entry name" value="BUTYPHLNCDUF"/>
</dbReference>
<evidence type="ECO:0000256" key="1">
    <source>
        <dbReference type="ARBA" id="ARBA00022723"/>
    </source>
</evidence>
<dbReference type="InterPro" id="IPR003877">
    <property type="entry name" value="SPRY_dom"/>
</dbReference>
<dbReference type="InterPro" id="IPR001870">
    <property type="entry name" value="B30.2/SPRY"/>
</dbReference>
<dbReference type="InterPro" id="IPR006574">
    <property type="entry name" value="PRY"/>
</dbReference>
<feature type="domain" description="B box-type" evidence="7">
    <location>
        <begin position="86"/>
        <end position="127"/>
    </location>
</feature>
<dbReference type="PANTHER" id="PTHR24103">
    <property type="entry name" value="E3 UBIQUITIN-PROTEIN LIGASE TRIM"/>
    <property type="match status" value="1"/>
</dbReference>
<dbReference type="InParanoid" id="A0A673X9T8"/>
<sequence>MANKSSLPEEDLCCPVCCNIFRDPVFLSCSHSICKACLQEFWKQKGSRECPMCRERLSMENPPCNLVLKNLCEAFLQEQSQRDSAGSEVLCSRHSEKLKLFCLDDKQPICVVCRDSKIHKKHDCIPTDEAALDCKEEVKTALKPLKEMLEDYTEIKLICGQTSEHIKSQAEHTERQIKKEFKKLHQFLQDEEEARIAALRKEEKQKSQMMKTKIEEMTREISSLLDTIRDIEKELGGEDISFLQNYNATVKRAQYTLPNPQRVSGSLIHVAKHLGNLQFRVWEKMQGIVKYTNLILDPNTAHPHLILSEDLTSMIYRNEPQQLPDNLERFDECFVVLGSEGVSSGTHSWDIDVGGNKAWVLGVAPDSVQREGEFGFRHRTLGVWCIDEKYYTHSLSDALTPSTPFKVSKPQKIRMQLDWKKGQLSFVDPVNNKQLHKFMHTFKDRVFPYISSKHPLRISLFLKCSVPRPPKCVLNIHS</sequence>
<dbReference type="SMART" id="SM00336">
    <property type="entry name" value="BBOX"/>
    <property type="match status" value="1"/>
</dbReference>
<dbReference type="AlphaFoldDB" id="A0A673X9T8"/>
<dbReference type="InterPro" id="IPR001841">
    <property type="entry name" value="Znf_RING"/>
</dbReference>
<dbReference type="InterPro" id="IPR027370">
    <property type="entry name" value="Znf-RING_euk"/>
</dbReference>
<dbReference type="PROSITE" id="PS50188">
    <property type="entry name" value="B302_SPRY"/>
    <property type="match status" value="1"/>
</dbReference>
<dbReference type="Gene3D" id="3.30.40.10">
    <property type="entry name" value="Zinc/RING finger domain, C3HC4 (zinc finger)"/>
    <property type="match status" value="1"/>
</dbReference>
<dbReference type="Pfam" id="PF13445">
    <property type="entry name" value="zf-RING_UBOX"/>
    <property type="match status" value="1"/>
</dbReference>
<evidence type="ECO:0000256" key="5">
    <source>
        <dbReference type="SAM" id="Coils"/>
    </source>
</evidence>
<dbReference type="CDD" id="cd12893">
    <property type="entry name" value="SPRY_PRY_TRIM35"/>
    <property type="match status" value="1"/>
</dbReference>
<dbReference type="Pfam" id="PF00643">
    <property type="entry name" value="zf-B_box"/>
    <property type="match status" value="1"/>
</dbReference>
<dbReference type="GeneTree" id="ENSGT00970000193390"/>
<protein>
    <submittedName>
        <fullName evidence="9">Zinc-binding protein A33-like</fullName>
    </submittedName>
</protein>
<reference evidence="9" key="2">
    <citation type="submission" date="2025-09" db="UniProtKB">
        <authorList>
            <consortium name="Ensembl"/>
        </authorList>
    </citation>
    <scope>IDENTIFICATION</scope>
</reference>
<dbReference type="InterPro" id="IPR013320">
    <property type="entry name" value="ConA-like_dom_sf"/>
</dbReference>
<dbReference type="PROSITE" id="PS00518">
    <property type="entry name" value="ZF_RING_1"/>
    <property type="match status" value="1"/>
</dbReference>
<dbReference type="SUPFAM" id="SSF49899">
    <property type="entry name" value="Concanavalin A-like lectins/glucanases"/>
    <property type="match status" value="1"/>
</dbReference>
<dbReference type="Pfam" id="PF00622">
    <property type="entry name" value="SPRY"/>
    <property type="match status" value="1"/>
</dbReference>
<feature type="domain" description="RING-type" evidence="6">
    <location>
        <begin position="14"/>
        <end position="54"/>
    </location>
</feature>
<dbReference type="SUPFAM" id="SSF57845">
    <property type="entry name" value="B-box zinc-binding domain"/>
    <property type="match status" value="1"/>
</dbReference>
<dbReference type="Gene3D" id="3.30.160.60">
    <property type="entry name" value="Classic Zinc Finger"/>
    <property type="match status" value="1"/>
</dbReference>
<evidence type="ECO:0000256" key="3">
    <source>
        <dbReference type="ARBA" id="ARBA00022833"/>
    </source>
</evidence>
<gene>
    <name evidence="9" type="primary">LOC115166083</name>
</gene>
<dbReference type="Pfam" id="PF25600">
    <property type="entry name" value="TRIM_CC"/>
    <property type="match status" value="1"/>
</dbReference>
<evidence type="ECO:0000313" key="10">
    <source>
        <dbReference type="Proteomes" id="UP000472277"/>
    </source>
</evidence>
<evidence type="ECO:0000313" key="9">
    <source>
        <dbReference type="Ensembl" id="ENSSTUP00000017747.1"/>
    </source>
</evidence>
<dbReference type="SMART" id="SM00589">
    <property type="entry name" value="PRY"/>
    <property type="match status" value="1"/>
</dbReference>
<dbReference type="PROSITE" id="PS50119">
    <property type="entry name" value="ZF_BBOX"/>
    <property type="match status" value="1"/>
</dbReference>
<evidence type="ECO:0000256" key="4">
    <source>
        <dbReference type="PROSITE-ProRule" id="PRU00024"/>
    </source>
</evidence>
<dbReference type="InterPro" id="IPR000315">
    <property type="entry name" value="Znf_B-box"/>
</dbReference>
<keyword evidence="1" id="KW-0479">Metal-binding</keyword>
<dbReference type="FunCoup" id="A0A673X9T8">
    <property type="interactions" value="295"/>
</dbReference>
<reference evidence="9" key="1">
    <citation type="submission" date="2025-08" db="UniProtKB">
        <authorList>
            <consortium name="Ensembl"/>
        </authorList>
    </citation>
    <scope>IDENTIFICATION</scope>
</reference>
<evidence type="ECO:0000259" key="6">
    <source>
        <dbReference type="PROSITE" id="PS50089"/>
    </source>
</evidence>
<dbReference type="InterPro" id="IPR043136">
    <property type="entry name" value="B30.2/SPRY_sf"/>
</dbReference>
<dbReference type="Gene3D" id="2.60.120.920">
    <property type="match status" value="1"/>
</dbReference>
<dbReference type="SMART" id="SM00184">
    <property type="entry name" value="RING"/>
    <property type="match status" value="1"/>
</dbReference>
<dbReference type="Pfam" id="PF13765">
    <property type="entry name" value="PRY"/>
    <property type="match status" value="1"/>
</dbReference>
<keyword evidence="10" id="KW-1185">Reference proteome</keyword>